<keyword evidence="2" id="KW-0349">Heme</keyword>
<dbReference type="Pfam" id="PF06969">
    <property type="entry name" value="HemN_C"/>
    <property type="match status" value="1"/>
</dbReference>
<evidence type="ECO:0000259" key="3">
    <source>
        <dbReference type="PROSITE" id="PS51918"/>
    </source>
</evidence>
<dbReference type="AlphaFoldDB" id="A0A8B6X8A8"/>
<dbReference type="PANTHER" id="PTHR13932:SF5">
    <property type="entry name" value="RADICAL S-ADENOSYL METHIONINE DOMAIN-CONTAINING PROTEIN 1, MITOCHONDRIAL"/>
    <property type="match status" value="1"/>
</dbReference>
<reference evidence="5" key="2">
    <citation type="journal article" date="2012" name="Biochem. J.">
        <title>Lactococcus lactis HemW (HemN) is a haem-binding protein with a putative role in haem trafficking.</title>
        <authorList>
            <person name="Abicht H.K."/>
            <person name="Martinez J."/>
            <person name="Layer G."/>
            <person name="Jahn D."/>
            <person name="Solioz M."/>
        </authorList>
    </citation>
    <scope>NUCLEOTIDE SEQUENCE</scope>
</reference>
<keyword evidence="2" id="KW-0143">Chaperone</keyword>
<evidence type="ECO:0000313" key="5">
    <source>
        <dbReference type="RefSeq" id="WP_034412181.1"/>
    </source>
</evidence>
<dbReference type="InterPro" id="IPR007197">
    <property type="entry name" value="rSAM"/>
</dbReference>
<evidence type="ECO:0000256" key="1">
    <source>
        <dbReference type="ARBA" id="ARBA00006100"/>
    </source>
</evidence>
<protein>
    <recommendedName>
        <fullName evidence="2">Heme chaperone HemW</fullName>
    </recommendedName>
</protein>
<keyword evidence="2" id="KW-0411">Iron-sulfur</keyword>
<name>A0A8B6X8A8_9BURK</name>
<dbReference type="InterPro" id="IPR058240">
    <property type="entry name" value="rSAM_sf"/>
</dbReference>
<dbReference type="SFLD" id="SFLDF00288">
    <property type="entry name" value="HemN-like__clustered_with_nucl"/>
    <property type="match status" value="1"/>
</dbReference>
<accession>A0A8B6X8A8</accession>
<dbReference type="OrthoDB" id="9808022at2"/>
<dbReference type="RefSeq" id="WP_034412181.1">
    <property type="nucleotide sequence ID" value="NZ_KI519499.1"/>
</dbReference>
<comment type="function">
    <text evidence="2">Probably acts as a heme chaperone, transferring heme to an unknown acceptor. Binds one molecule of heme per monomer, possibly covalently. Binds 1 [4Fe-4S] cluster. The cluster is coordinated with 3 cysteines and an exchangeable S-adenosyl-L-methionine.</text>
</comment>
<gene>
    <name evidence="5" type="primary">hemW</name>
</gene>
<proteinExistence type="inferred from homology"/>
<keyword evidence="2" id="KW-0479">Metal-binding</keyword>
<dbReference type="SUPFAM" id="SSF102114">
    <property type="entry name" value="Radical SAM enzymes"/>
    <property type="match status" value="1"/>
</dbReference>
<dbReference type="SFLD" id="SFLDF00562">
    <property type="entry name" value="HemN-like__clustered_with_heat"/>
    <property type="match status" value="1"/>
</dbReference>
<dbReference type="PROSITE" id="PS51918">
    <property type="entry name" value="RADICAL_SAM"/>
    <property type="match status" value="1"/>
</dbReference>
<dbReference type="InterPro" id="IPR004559">
    <property type="entry name" value="HemW-like"/>
</dbReference>
<dbReference type="SFLD" id="SFLDG01065">
    <property type="entry name" value="anaerobic_coproporphyrinogen-I"/>
    <property type="match status" value="1"/>
</dbReference>
<organism evidence="4 5">
    <name type="scientific">Derxia gummosa DSM 723</name>
    <dbReference type="NCBI Taxonomy" id="1121388"/>
    <lineage>
        <taxon>Bacteria</taxon>
        <taxon>Pseudomonadati</taxon>
        <taxon>Pseudomonadota</taxon>
        <taxon>Betaproteobacteria</taxon>
        <taxon>Burkholderiales</taxon>
        <taxon>Alcaligenaceae</taxon>
        <taxon>Derxia</taxon>
    </lineage>
</organism>
<keyword evidence="2" id="KW-0004">4Fe-4S</keyword>
<dbReference type="PANTHER" id="PTHR13932">
    <property type="entry name" value="COPROPORPHYRINIGEN III OXIDASE"/>
    <property type="match status" value="1"/>
</dbReference>
<reference evidence="5" key="3">
    <citation type="journal article" date="2018" name="J. Biol. Chem.">
        <title>The radical SAM protein HemW is a heme chaperone.</title>
        <authorList>
            <person name="Haskamp V."/>
            <person name="Karrie S."/>
            <person name="Mingers T."/>
            <person name="Barthels S."/>
            <person name="Alberge F."/>
            <person name="Magalon A."/>
            <person name="Muller K."/>
            <person name="Bill E."/>
            <person name="Lubitz W."/>
            <person name="Kleeberg K."/>
            <person name="Schweyen P."/>
            <person name="Broring M."/>
            <person name="Jahn M."/>
            <person name="Jahn D."/>
        </authorList>
    </citation>
    <scope>NUCLEOTIDE SEQUENCE</scope>
</reference>
<dbReference type="CDD" id="cd01335">
    <property type="entry name" value="Radical_SAM"/>
    <property type="match status" value="1"/>
</dbReference>
<dbReference type="GO" id="GO:0046872">
    <property type="term" value="F:metal ion binding"/>
    <property type="evidence" value="ECO:0007669"/>
    <property type="project" value="UniProtKB-UniRule"/>
</dbReference>
<dbReference type="GO" id="GO:0006779">
    <property type="term" value="P:porphyrin-containing compound biosynthetic process"/>
    <property type="evidence" value="ECO:0007669"/>
    <property type="project" value="InterPro"/>
</dbReference>
<dbReference type="SMART" id="SM00729">
    <property type="entry name" value="Elp3"/>
    <property type="match status" value="1"/>
</dbReference>
<dbReference type="InterPro" id="IPR006638">
    <property type="entry name" value="Elp3/MiaA/NifB-like_rSAM"/>
</dbReference>
<dbReference type="NCBIfam" id="TIGR00539">
    <property type="entry name" value="hemN_rel"/>
    <property type="match status" value="1"/>
</dbReference>
<feature type="domain" description="Radical SAM core" evidence="3">
    <location>
        <begin position="32"/>
        <end position="265"/>
    </location>
</feature>
<comment type="subcellular location">
    <subcellularLocation>
        <location evidence="2">Cytoplasm</location>
    </subcellularLocation>
</comment>
<dbReference type="GO" id="GO:0004109">
    <property type="term" value="F:coproporphyrinogen oxidase activity"/>
    <property type="evidence" value="ECO:0007669"/>
    <property type="project" value="InterPro"/>
</dbReference>
<keyword evidence="2" id="KW-0949">S-adenosyl-L-methionine</keyword>
<keyword evidence="2" id="KW-0963">Cytoplasm</keyword>
<evidence type="ECO:0000313" key="4">
    <source>
        <dbReference type="Proteomes" id="UP000675920"/>
    </source>
</evidence>
<keyword evidence="2" id="KW-0408">Iron</keyword>
<reference evidence="5" key="4">
    <citation type="submission" date="2025-08" db="UniProtKB">
        <authorList>
            <consortium name="RefSeq"/>
        </authorList>
    </citation>
    <scope>IDENTIFICATION</scope>
</reference>
<sequence length="411" mass="44849">MATRITIAPADALQRGPADAAVRFLRPGELRLEALPPLSLYVHFPWCERKCPYCDFNSHAPEGPIPEADYLDALCADLEASLPLVWGRRVHTVFIGGGTPSLLSAAGLDRLLGDLRARLPIDADAEITMEANPGSAEVAKFRAFRDSGVNRLSIGIQSFDDRYLRPLGRIHDGAEARRAAEAAVSVFDNVNLDLMYALPGQSLDDCLRDIDTALGFGTRHLSVYHLTVEPNTVYAKYPPTDLPDDDLAADMQEGIVERLGGAGFDNYEISAWARPGSRSRHNLNYWTFGDYLGIGAGAHGKLSFPERITRQARLRQPQSYMEGALRGDASAESHDLDTAAIPGEFMMNALRLTDGVPTTLFAERTGLSIGSIARAMAEACARGLLDPAPERIRPTDLGRRFLNDLQAMFIG</sequence>
<dbReference type="Gene3D" id="3.30.750.200">
    <property type="match status" value="1"/>
</dbReference>
<keyword evidence="4" id="KW-1185">Reference proteome</keyword>
<dbReference type="InterPro" id="IPR010723">
    <property type="entry name" value="HemN_C"/>
</dbReference>
<dbReference type="SFLD" id="SFLDS00029">
    <property type="entry name" value="Radical_SAM"/>
    <property type="match status" value="1"/>
</dbReference>
<reference evidence="5" key="1">
    <citation type="journal article" date="1996" name="Microbiology">
        <title>The genes of lepA and hemN form a bicistronic operon in Bacillus subtilis.</title>
        <authorList>
            <person name="Homuth G."/>
            <person name="Heinemann M."/>
            <person name="Zuber U."/>
            <person name="Schumann W."/>
        </authorList>
    </citation>
    <scope>NUCLEOTIDE SEQUENCE</scope>
</reference>
<dbReference type="GO" id="GO:0051539">
    <property type="term" value="F:4 iron, 4 sulfur cluster binding"/>
    <property type="evidence" value="ECO:0007669"/>
    <property type="project" value="UniProtKB-UniRule"/>
</dbReference>
<dbReference type="Pfam" id="PF04055">
    <property type="entry name" value="Radical_SAM"/>
    <property type="match status" value="1"/>
</dbReference>
<evidence type="ECO:0000256" key="2">
    <source>
        <dbReference type="RuleBase" id="RU364116"/>
    </source>
</evidence>
<dbReference type="InterPro" id="IPR034505">
    <property type="entry name" value="Coproporphyrinogen-III_oxidase"/>
</dbReference>
<comment type="similarity">
    <text evidence="1">Belongs to the anaerobic coproporphyrinogen-III oxidase family. HemW subfamily.</text>
</comment>
<dbReference type="GO" id="GO:0005737">
    <property type="term" value="C:cytoplasm"/>
    <property type="evidence" value="ECO:0007669"/>
    <property type="project" value="UniProtKB-SubCell"/>
</dbReference>
<dbReference type="Proteomes" id="UP000675920">
    <property type="component" value="Unplaced"/>
</dbReference>